<dbReference type="Proteomes" id="UP000027265">
    <property type="component" value="Unassembled WGS sequence"/>
</dbReference>
<comment type="function">
    <text evidence="10">Acts as component of the CCR4-NOT core complex, which in the nucleus seems to be a general transcription factor, and in the cytoplasm the major mRNA deadenylase involved in mRNA turnover. The NOT protein subcomplex negatively regulates the basal and activated transcription of many genes. Preferentially affects TC-type TATA element-dependent transcription. Could directly or indirectly inhibit component(s) of the general transcription machinery.</text>
</comment>
<dbReference type="PANTHER" id="PTHR23326">
    <property type="entry name" value="CCR4 NOT-RELATED"/>
    <property type="match status" value="1"/>
</dbReference>
<dbReference type="InParanoid" id="A0A067QFM6"/>
<evidence type="ECO:0000256" key="10">
    <source>
        <dbReference type="PIRNR" id="PIRNR005290"/>
    </source>
</evidence>
<evidence type="ECO:0000256" key="8">
    <source>
        <dbReference type="ARBA" id="ARBA00023163"/>
    </source>
</evidence>
<evidence type="ECO:0000256" key="3">
    <source>
        <dbReference type="ARBA" id="ARBA00007682"/>
    </source>
</evidence>
<evidence type="ECO:0000256" key="6">
    <source>
        <dbReference type="ARBA" id="ARBA00022553"/>
    </source>
</evidence>
<evidence type="ECO:0000256" key="5">
    <source>
        <dbReference type="ARBA" id="ARBA00022491"/>
    </source>
</evidence>
<evidence type="ECO:0000259" key="13">
    <source>
        <dbReference type="Pfam" id="PF04065"/>
    </source>
</evidence>
<evidence type="ECO:0000256" key="1">
    <source>
        <dbReference type="ARBA" id="ARBA00004123"/>
    </source>
</evidence>
<keyword evidence="4 10" id="KW-0963">Cytoplasm</keyword>
<feature type="compositionally biased region" description="Low complexity" evidence="12">
    <location>
        <begin position="553"/>
        <end position="588"/>
    </location>
</feature>
<evidence type="ECO:0000313" key="16">
    <source>
        <dbReference type="Proteomes" id="UP000027265"/>
    </source>
</evidence>
<dbReference type="FunFam" id="2.30.30.1020:FF:000006">
    <property type="entry name" value="CCR4-NOT transcription complex, subunit 3"/>
    <property type="match status" value="1"/>
</dbReference>
<protein>
    <recommendedName>
        <fullName evidence="10">General negative regulator of transcription subunit</fullName>
    </recommendedName>
</protein>
<keyword evidence="16" id="KW-1185">Reference proteome</keyword>
<evidence type="ECO:0000256" key="2">
    <source>
        <dbReference type="ARBA" id="ARBA00004496"/>
    </source>
</evidence>
<accession>A0A067QFM6</accession>
<dbReference type="InterPro" id="IPR007207">
    <property type="entry name" value="Not_N"/>
</dbReference>
<evidence type="ECO:0000256" key="9">
    <source>
        <dbReference type="ARBA" id="ARBA00023242"/>
    </source>
</evidence>
<evidence type="ECO:0000256" key="4">
    <source>
        <dbReference type="ARBA" id="ARBA00022490"/>
    </source>
</evidence>
<feature type="compositionally biased region" description="Low complexity" evidence="12">
    <location>
        <begin position="407"/>
        <end position="448"/>
    </location>
</feature>
<dbReference type="GO" id="GO:0005634">
    <property type="term" value="C:nucleus"/>
    <property type="evidence" value="ECO:0007669"/>
    <property type="project" value="UniProtKB-SubCell"/>
</dbReference>
<keyword evidence="11" id="KW-0175">Coiled coil</keyword>
<feature type="domain" description="CCR4-Not complex component Not N-terminal" evidence="13">
    <location>
        <begin position="3"/>
        <end position="233"/>
    </location>
</feature>
<sequence length="789" mass="87395">MAARKLQTEIDRTLKKVSEGVELFESIYEKMQNANNQTQKEKLEMDLKTQIKKLQRLRDQIKTWAASNDIKDKSALLDNRRLIETQMEKFKACEKEMKTKAFSKEGLIQSAKLDPKAQEKMEITSWVRDQVEELLLQLERSEAEIETLQQSGGKKKSKAGGAAAERLEELERLNERRKWHISRLEIILRLLDNGSMATEKITALKEDVQYFVESNTDEDFDEDEGIYDELNLDEEEEKFGIAAEESSSEESDEGSEVDVPVRTPSKKQEDDSPTLSKRDGSPILRKAAVTLQLRKPSNAADVPRPPNPNFVQQPMASILKAGLPPTAPRPPQLPPIRYAAAAAAAVSTPTLPSTPAPTQPTAPSIAQPIPTPPAPSIPVVAPSPSASQDFMSSSPSLTHPSVTSPMLSSASASAQQLDESSLYSRHSSPSLSESISASVSGPAVSSSPQLSLNPSVSSPHIGSQSPHSIQLLAAEPSKASTTSNTNGNSPAPPTPAEVQASAPSPLPQQIQQYSQPPVAPISTSSSPLPASAMPVTTPATAQQPQFPPGVIKQQPTTIEQQQQQAPSQGVPTLLAPQQPQQVQQMQAVGSQRPPSTTQQFQAQLQQQQQPPQQPLRTSLPTNSFPGSLSDLVVSFENVKQKAVHRMSNLDQVHKLLEGGYSSMPQPQDTEKPKYYVPRNQFPSPAYYPQTPNPVLSTSGLFSQLDVETLFYVFYYHPGTYLQYLAAKELKRQSWRFHVKYLTWFQRHSEPQAITEEYEQGVYVYFDWEGSWCQRKKSDFRFEYRYLSED</sequence>
<feature type="region of interest" description="Disordered" evidence="12">
    <location>
        <begin position="347"/>
        <end position="623"/>
    </location>
</feature>
<comment type="similarity">
    <text evidence="3 10">Belongs to the CNOT2/3/5 family.</text>
</comment>
<feature type="compositionally biased region" description="Low complexity" evidence="12">
    <location>
        <begin position="598"/>
        <end position="610"/>
    </location>
</feature>
<evidence type="ECO:0000313" key="15">
    <source>
        <dbReference type="EMBL" id="KDQ64935.1"/>
    </source>
</evidence>
<dbReference type="GO" id="GO:0000289">
    <property type="term" value="P:nuclear-transcribed mRNA poly(A) tail shortening"/>
    <property type="evidence" value="ECO:0007669"/>
    <property type="project" value="UniProtKB-ARBA"/>
</dbReference>
<gene>
    <name evidence="15" type="ORF">JAAARDRAFT_188211</name>
</gene>
<dbReference type="HOGENOM" id="CLU_013819_3_0_1"/>
<dbReference type="OrthoDB" id="293823at2759"/>
<feature type="coiled-coil region" evidence="11">
    <location>
        <begin position="21"/>
        <end position="60"/>
    </location>
</feature>
<feature type="domain" description="NOT2/NOT3/NOT5 C-terminal" evidence="14">
    <location>
        <begin position="662"/>
        <end position="786"/>
    </location>
</feature>
<evidence type="ECO:0000256" key="7">
    <source>
        <dbReference type="ARBA" id="ARBA00023015"/>
    </source>
</evidence>
<keyword evidence="8 10" id="KW-0804">Transcription</keyword>
<keyword evidence="10" id="KW-0010">Activator</keyword>
<feature type="compositionally biased region" description="Acidic residues" evidence="12">
    <location>
        <begin position="246"/>
        <end position="256"/>
    </location>
</feature>
<dbReference type="InterPro" id="IPR038635">
    <property type="entry name" value="CCR4-NOT_su2/3/5_C_sf"/>
</dbReference>
<organism evidence="15 16">
    <name type="scientific">Jaapia argillacea MUCL 33604</name>
    <dbReference type="NCBI Taxonomy" id="933084"/>
    <lineage>
        <taxon>Eukaryota</taxon>
        <taxon>Fungi</taxon>
        <taxon>Dikarya</taxon>
        <taxon>Basidiomycota</taxon>
        <taxon>Agaricomycotina</taxon>
        <taxon>Agaricomycetes</taxon>
        <taxon>Agaricomycetidae</taxon>
        <taxon>Jaapiales</taxon>
        <taxon>Jaapiaceae</taxon>
        <taxon>Jaapia</taxon>
    </lineage>
</organism>
<keyword evidence="6" id="KW-0597">Phosphoprotein</keyword>
<evidence type="ECO:0000259" key="14">
    <source>
        <dbReference type="Pfam" id="PF04153"/>
    </source>
</evidence>
<dbReference type="InterPro" id="IPR040168">
    <property type="entry name" value="Not2/3/5"/>
</dbReference>
<keyword evidence="7 10" id="KW-0805">Transcription regulation</keyword>
<dbReference type="InterPro" id="IPR007282">
    <property type="entry name" value="NOT2/3/5_C"/>
</dbReference>
<feature type="region of interest" description="Disordered" evidence="12">
    <location>
        <begin position="240"/>
        <end position="312"/>
    </location>
</feature>
<dbReference type="GO" id="GO:0000932">
    <property type="term" value="C:P-body"/>
    <property type="evidence" value="ECO:0007669"/>
    <property type="project" value="UniProtKB-UniRule"/>
</dbReference>
<name>A0A067QFM6_9AGAM</name>
<dbReference type="EMBL" id="KL197709">
    <property type="protein sequence ID" value="KDQ64935.1"/>
    <property type="molecule type" value="Genomic_DNA"/>
</dbReference>
<keyword evidence="9 10" id="KW-0539">Nucleus</keyword>
<dbReference type="FunCoup" id="A0A067QFM6">
    <property type="interactions" value="518"/>
</dbReference>
<dbReference type="Gene3D" id="2.30.30.1020">
    <property type="entry name" value="CCR4-NOT complex subunit 2/3/5, C-terminal domain"/>
    <property type="match status" value="1"/>
</dbReference>
<feature type="compositionally biased region" description="Basic and acidic residues" evidence="12">
    <location>
        <begin position="266"/>
        <end position="280"/>
    </location>
</feature>
<dbReference type="STRING" id="933084.A0A067QFM6"/>
<feature type="compositionally biased region" description="Polar residues" evidence="12">
    <location>
        <begin position="478"/>
        <end position="489"/>
    </location>
</feature>
<comment type="subcellular location">
    <subcellularLocation>
        <location evidence="2 10">Cytoplasm</location>
    </subcellularLocation>
    <subcellularLocation>
        <location evidence="1 10">Nucleus</location>
    </subcellularLocation>
</comment>
<dbReference type="Pfam" id="PF04065">
    <property type="entry name" value="Not3"/>
    <property type="match status" value="1"/>
</dbReference>
<dbReference type="PIRSF" id="PIRSF005290">
    <property type="entry name" value="NOT_su_3_5"/>
    <property type="match status" value="1"/>
</dbReference>
<feature type="compositionally biased region" description="Low complexity" evidence="12">
    <location>
        <begin position="377"/>
        <end position="388"/>
    </location>
</feature>
<dbReference type="GO" id="GO:0006355">
    <property type="term" value="P:regulation of DNA-templated transcription"/>
    <property type="evidence" value="ECO:0007669"/>
    <property type="project" value="InterPro"/>
</dbReference>
<dbReference type="Pfam" id="PF04153">
    <property type="entry name" value="NOT2_3_5_C"/>
    <property type="match status" value="1"/>
</dbReference>
<feature type="compositionally biased region" description="Polar residues" evidence="12">
    <location>
        <begin position="507"/>
        <end position="528"/>
    </location>
</feature>
<dbReference type="AlphaFoldDB" id="A0A067QFM6"/>
<dbReference type="InterPro" id="IPR012270">
    <property type="entry name" value="CCR4-NOT_su3/5"/>
</dbReference>
<feature type="compositionally biased region" description="Polar residues" evidence="12">
    <location>
        <begin position="449"/>
        <end position="468"/>
    </location>
</feature>
<feature type="compositionally biased region" description="Low complexity" evidence="12">
    <location>
        <begin position="532"/>
        <end position="544"/>
    </location>
</feature>
<reference evidence="16" key="1">
    <citation type="journal article" date="2014" name="Proc. Natl. Acad. Sci. U.S.A.">
        <title>Extensive sampling of basidiomycete genomes demonstrates inadequacy of the white-rot/brown-rot paradigm for wood decay fungi.</title>
        <authorList>
            <person name="Riley R."/>
            <person name="Salamov A.A."/>
            <person name="Brown D.W."/>
            <person name="Nagy L.G."/>
            <person name="Floudas D."/>
            <person name="Held B.W."/>
            <person name="Levasseur A."/>
            <person name="Lombard V."/>
            <person name="Morin E."/>
            <person name="Otillar R."/>
            <person name="Lindquist E.A."/>
            <person name="Sun H."/>
            <person name="LaButti K.M."/>
            <person name="Schmutz J."/>
            <person name="Jabbour D."/>
            <person name="Luo H."/>
            <person name="Baker S.E."/>
            <person name="Pisabarro A.G."/>
            <person name="Walton J.D."/>
            <person name="Blanchette R.A."/>
            <person name="Henrissat B."/>
            <person name="Martin F."/>
            <person name="Cullen D."/>
            <person name="Hibbett D.S."/>
            <person name="Grigoriev I.V."/>
        </authorList>
    </citation>
    <scope>NUCLEOTIDE SEQUENCE [LARGE SCALE GENOMIC DNA]</scope>
    <source>
        <strain evidence="16">MUCL 33604</strain>
    </source>
</reference>
<keyword evidence="5 10" id="KW-0678">Repressor</keyword>
<feature type="compositionally biased region" description="Polar residues" evidence="12">
    <location>
        <begin position="389"/>
        <end position="406"/>
    </location>
</feature>
<dbReference type="GO" id="GO:0030015">
    <property type="term" value="C:CCR4-NOT core complex"/>
    <property type="evidence" value="ECO:0007669"/>
    <property type="project" value="UniProtKB-UniRule"/>
</dbReference>
<evidence type="ECO:0000256" key="12">
    <source>
        <dbReference type="SAM" id="MobiDB-lite"/>
    </source>
</evidence>
<proteinExistence type="inferred from homology"/>
<evidence type="ECO:0000256" key="11">
    <source>
        <dbReference type="SAM" id="Coils"/>
    </source>
</evidence>